<name>A0A178VN25_ARATH</name>
<evidence type="ECO:0000313" key="1">
    <source>
        <dbReference type="Araport" id="AT2G24460"/>
    </source>
</evidence>
<evidence type="ECO:0000313" key="3">
    <source>
        <dbReference type="EMBL" id="CAD5319389.1"/>
    </source>
</evidence>
<dbReference type="Proteomes" id="UP000426265">
    <property type="component" value="Unassembled WGS sequence"/>
</dbReference>
<dbReference type="EMBL" id="LR881467">
    <property type="protein sequence ID" value="CAD5319389.1"/>
    <property type="molecule type" value="Genomic_DNA"/>
</dbReference>
<dbReference type="Proteomes" id="UP000434276">
    <property type="component" value="Unassembled WGS sequence"/>
</dbReference>
<organism evidence="4 6">
    <name type="scientific">Arabidopsis thaliana</name>
    <name type="common">Mouse-ear cress</name>
    <dbReference type="NCBI Taxonomy" id="3702"/>
    <lineage>
        <taxon>Eukaryota</taxon>
        <taxon>Viridiplantae</taxon>
        <taxon>Streptophyta</taxon>
        <taxon>Embryophyta</taxon>
        <taxon>Tracheophyta</taxon>
        <taxon>Spermatophyta</taxon>
        <taxon>Magnoliopsida</taxon>
        <taxon>eudicotyledons</taxon>
        <taxon>Gunneridae</taxon>
        <taxon>Pentapetalae</taxon>
        <taxon>rosids</taxon>
        <taxon>malvids</taxon>
        <taxon>Brassicales</taxon>
        <taxon>Brassicaceae</taxon>
        <taxon>Camelineae</taxon>
        <taxon>Arabidopsis</taxon>
    </lineage>
</organism>
<accession>A0A178VN25</accession>
<proteinExistence type="predicted"/>
<dbReference type="AlphaFoldDB" id="A0A178VN25"/>
<dbReference type="DNASU" id="816982"/>
<dbReference type="EMBL" id="CACSHJ010000088">
    <property type="protein sequence ID" value="CAA0370852.1"/>
    <property type="molecule type" value="Genomic_DNA"/>
</dbReference>
<reference evidence="6" key="1">
    <citation type="journal article" date="2016" name="Proc. Natl. Acad. Sci. U.S.A.">
        <title>Chromosome-level assembly of Arabidopsis thaliana Ler reveals the extent of translocation and inversion polymorphisms.</title>
        <authorList>
            <person name="Zapata L."/>
            <person name="Ding J."/>
            <person name="Willing E.M."/>
            <person name="Hartwig B."/>
            <person name="Bezdan D."/>
            <person name="Jiao W.B."/>
            <person name="Patel V."/>
            <person name="Velikkakam James G."/>
            <person name="Koornneef M."/>
            <person name="Ossowski S."/>
            <person name="Schneeberger K."/>
        </authorList>
    </citation>
    <scope>NUCLEOTIDE SEQUENCE [LARGE SCALE GENOMIC DNA]</scope>
    <source>
        <strain evidence="6">cv. Landsberg erecta</strain>
    </source>
</reference>
<protein>
    <submittedName>
        <fullName evidence="3">(thale cress) hypothetical protein</fullName>
    </submittedName>
</protein>
<dbReference type="OrthoDB" id="10273693at2759"/>
<reference evidence="3 9" key="4">
    <citation type="submission" date="2020-09" db="EMBL/GenBank/DDBJ databases">
        <authorList>
            <person name="Ashkenazy H."/>
        </authorList>
    </citation>
    <scope>NUCLEOTIDE SEQUENCE [LARGE SCALE GENOMIC DNA]</scope>
    <source>
        <strain evidence="9">cv. Cdm-0</strain>
    </source>
</reference>
<dbReference type="EMBL" id="LUHQ01000002">
    <property type="protein sequence ID" value="OAP07719.1"/>
    <property type="molecule type" value="Genomic_DNA"/>
</dbReference>
<dbReference type="EMBL" id="CACRSJ010000105">
    <property type="protein sequence ID" value="VYS53368.1"/>
    <property type="molecule type" value="Genomic_DNA"/>
</dbReference>
<dbReference type="GeneID" id="816982"/>
<reference evidence="4" key="2">
    <citation type="submission" date="2016-03" db="EMBL/GenBank/DDBJ databases">
        <title>Full-length assembly of Arabidopsis thaliana Ler reveals the complement of translocations and inversions.</title>
        <authorList>
            <person name="Zapata L."/>
            <person name="Schneeberger K."/>
            <person name="Ossowski S."/>
        </authorList>
    </citation>
    <scope>NUCLEOTIDE SEQUENCE [LARGE SCALE GENOMIC DNA]</scope>
    <source>
        <tissue evidence="4">Leaf</tissue>
    </source>
</reference>
<dbReference type="Proteomes" id="UP000516314">
    <property type="component" value="Chromosome 2"/>
</dbReference>
<gene>
    <name evidence="1" type="ordered locus">At2g24460</name>
    <name evidence="4" type="ordered locus">AXX17_At2g20110</name>
    <name evidence="5" type="ORF">AN1_LOCUS8829</name>
    <name evidence="3" type="ORF">AT9943_LOCUS7572</name>
    <name evidence="2" type="ORF">C24_LOCUS8680</name>
</gene>
<evidence type="ECO:0000313" key="9">
    <source>
        <dbReference type="Proteomes" id="UP000516314"/>
    </source>
</evidence>
<evidence type="ECO:0000313" key="6">
    <source>
        <dbReference type="Proteomes" id="UP000078284"/>
    </source>
</evidence>
<evidence type="ECO:0000313" key="5">
    <source>
        <dbReference type="EMBL" id="VYS53368.1"/>
    </source>
</evidence>
<evidence type="ECO:0000313" key="2">
    <source>
        <dbReference type="EMBL" id="CAA0370852.1"/>
    </source>
</evidence>
<sequence length="150" mass="16864">METESIKLDVQVTTTSQDPSLGLLSTVIITLDRDLEEYDENVDSIKSLGSYPDSSTPDESLIILKLPTSEPDYIYLTLRSKLKDHLHDHVLSEEIADQIFEAQLGTQSIDQFPFQQPLFMLVSVKLTQKLYTYAPCNASPLATDLTKRAK</sequence>
<dbReference type="Proteomes" id="UP000078284">
    <property type="component" value="Chromosome 2"/>
</dbReference>
<reference evidence="5 7" key="3">
    <citation type="submission" date="2019-11" db="EMBL/GenBank/DDBJ databases">
        <authorList>
            <person name="Jiao W.-B."/>
            <person name="Schneeberger K."/>
        </authorList>
    </citation>
    <scope>NUCLEOTIDE SEQUENCE [LARGE SCALE GENOMIC DNA]</scope>
    <source>
        <strain evidence="7">cv. An-1</strain>
        <strain evidence="8">cv. C24</strain>
    </source>
</reference>
<dbReference type="ExpressionAtlas" id="A0A178VN25">
    <property type="expression patterns" value="baseline and differential"/>
</dbReference>
<evidence type="ECO:0000313" key="8">
    <source>
        <dbReference type="Proteomes" id="UP000434276"/>
    </source>
</evidence>
<dbReference type="Araport" id="AT2G24460"/>
<evidence type="ECO:0000313" key="7">
    <source>
        <dbReference type="Proteomes" id="UP000426265"/>
    </source>
</evidence>
<evidence type="ECO:0000313" key="4">
    <source>
        <dbReference type="EMBL" id="OAP07719.1"/>
    </source>
</evidence>
<dbReference type="KEGG" id="ath:AT2G24460"/>